<dbReference type="SUPFAM" id="SSF49599">
    <property type="entry name" value="TRAF domain-like"/>
    <property type="match status" value="2"/>
</dbReference>
<dbReference type="GO" id="GO:0008270">
    <property type="term" value="F:zinc ion binding"/>
    <property type="evidence" value="ECO:0007669"/>
    <property type="project" value="UniProtKB-KW"/>
</dbReference>
<evidence type="ECO:0000256" key="4">
    <source>
        <dbReference type="ARBA" id="ARBA00022737"/>
    </source>
</evidence>
<dbReference type="Proteomes" id="UP000014500">
    <property type="component" value="Unassembled WGS sequence"/>
</dbReference>
<dbReference type="PANTHER" id="PTHR10131">
    <property type="entry name" value="TNF RECEPTOR ASSOCIATED FACTOR"/>
    <property type="match status" value="1"/>
</dbReference>
<evidence type="ECO:0000256" key="1">
    <source>
        <dbReference type="ARBA" id="ARBA00004496"/>
    </source>
</evidence>
<evidence type="ECO:0000256" key="6">
    <source>
        <dbReference type="ARBA" id="ARBA00022833"/>
    </source>
</evidence>
<dbReference type="HOGENOM" id="CLU_037167_1_0_1"/>
<dbReference type="Pfam" id="PF02176">
    <property type="entry name" value="zf-TRAF"/>
    <property type="match status" value="1"/>
</dbReference>
<dbReference type="GO" id="GO:0005164">
    <property type="term" value="F:tumor necrosis factor receptor binding"/>
    <property type="evidence" value="ECO:0007669"/>
    <property type="project" value="TreeGrafter"/>
</dbReference>
<dbReference type="STRING" id="126957.T1J150"/>
<reference evidence="10" key="1">
    <citation type="submission" date="2011-05" db="EMBL/GenBank/DDBJ databases">
        <authorList>
            <person name="Richards S.R."/>
            <person name="Qu J."/>
            <person name="Jiang H."/>
            <person name="Jhangiani S.N."/>
            <person name="Agravi P."/>
            <person name="Goodspeed R."/>
            <person name="Gross S."/>
            <person name="Mandapat C."/>
            <person name="Jackson L."/>
            <person name="Mathew T."/>
            <person name="Pu L."/>
            <person name="Thornton R."/>
            <person name="Saada N."/>
            <person name="Wilczek-Boney K.B."/>
            <person name="Lee S."/>
            <person name="Kovar C."/>
            <person name="Wu Y."/>
            <person name="Scherer S.E."/>
            <person name="Worley K.C."/>
            <person name="Muzny D.M."/>
            <person name="Gibbs R."/>
        </authorList>
    </citation>
    <scope>NUCLEOTIDE SEQUENCE</scope>
    <source>
        <strain evidence="10">Brora</strain>
    </source>
</reference>
<dbReference type="InterPro" id="IPR001293">
    <property type="entry name" value="Znf_TRAF"/>
</dbReference>
<proteinExistence type="predicted"/>
<keyword evidence="2" id="KW-0963">Cytoplasm</keyword>
<dbReference type="EnsemblMetazoa" id="SMAR007267-RA">
    <property type="protein sequence ID" value="SMAR007267-PA"/>
    <property type="gene ID" value="SMAR007267"/>
</dbReference>
<protein>
    <recommendedName>
        <fullName evidence="8">TRAF-type domain-containing protein</fullName>
    </recommendedName>
</protein>
<dbReference type="Gene3D" id="3.30.40.10">
    <property type="entry name" value="Zinc/RING finger domain, C3HC4 (zinc finger)"/>
    <property type="match status" value="1"/>
</dbReference>
<dbReference type="PhylomeDB" id="T1J150"/>
<evidence type="ECO:0000256" key="7">
    <source>
        <dbReference type="PROSITE-ProRule" id="PRU00207"/>
    </source>
</evidence>
<name>T1J150_STRMM</name>
<dbReference type="InterPro" id="IPR049342">
    <property type="entry name" value="TRAF1-6_MATH_dom"/>
</dbReference>
<dbReference type="PANTHER" id="PTHR10131:SF94">
    <property type="entry name" value="TNF RECEPTOR-ASSOCIATED FACTOR 4"/>
    <property type="match status" value="1"/>
</dbReference>
<dbReference type="GO" id="GO:0031625">
    <property type="term" value="F:ubiquitin protein ligase binding"/>
    <property type="evidence" value="ECO:0007669"/>
    <property type="project" value="TreeGrafter"/>
</dbReference>
<evidence type="ECO:0000313" key="9">
    <source>
        <dbReference type="EnsemblMetazoa" id="SMAR007267-PA"/>
    </source>
</evidence>
<feature type="domain" description="TRAF-type" evidence="8">
    <location>
        <begin position="53"/>
        <end position="107"/>
    </location>
</feature>
<evidence type="ECO:0000259" key="8">
    <source>
        <dbReference type="PROSITE" id="PS50145"/>
    </source>
</evidence>
<dbReference type="InterPro" id="IPR013083">
    <property type="entry name" value="Znf_RING/FYVE/PHD"/>
</dbReference>
<keyword evidence="5 7" id="KW-0863">Zinc-finger</keyword>
<keyword evidence="6 7" id="KW-0862">Zinc</keyword>
<sequence length="446" mass="52040">MDSLFIICIKCRLKSRLPKDQLSKKYDGDSHSDKQFCSYCNITVDDMTTIQNHYDICDMYPISCYFCSHKFIRRTIKIHAQECLRTLCKCKFSQIGCQFQGSQLEIERHEGDNNVHVELMMNLLLNLQTEVPLNRMRIKKSSEDESDLKKIIKNQEMEINVCKKQMIDLKLKMEHNYGESVKSIEDLKVTLKTLNKQQTEQCDNVANYETTLTTVITASNQLTKSVVEGKKILSEKINAISAKRYQFEVDYVRGKKILSDKICRVDRIPPQPIRMRRLFQITAEGRGHAISAKQNQFEVDYVRDKEEMKIELKNKVSSFPFIWRVDGFAQLRCKQQPGYSQPFFTDTCGYEMRLELYRGFNNKMNVDLQVLDGPFDAILKWPIKFSAKIIILDQLNRKDHLSNTIASEQNRSLLLESEIKAEYRMLSFPLDHLKPLYLSAKKLSSI</sequence>
<keyword evidence="4" id="KW-0677">Repeat</keyword>
<evidence type="ECO:0000256" key="5">
    <source>
        <dbReference type="ARBA" id="ARBA00022771"/>
    </source>
</evidence>
<evidence type="ECO:0000256" key="2">
    <source>
        <dbReference type="ARBA" id="ARBA00022490"/>
    </source>
</evidence>
<dbReference type="AlphaFoldDB" id="T1J150"/>
<accession>T1J150</accession>
<evidence type="ECO:0000313" key="10">
    <source>
        <dbReference type="Proteomes" id="UP000014500"/>
    </source>
</evidence>
<dbReference type="PROSITE" id="PS50145">
    <property type="entry name" value="ZF_TRAF"/>
    <property type="match status" value="1"/>
</dbReference>
<evidence type="ECO:0000256" key="3">
    <source>
        <dbReference type="ARBA" id="ARBA00022723"/>
    </source>
</evidence>
<dbReference type="EMBL" id="JH431769">
    <property type="status" value="NOT_ANNOTATED_CDS"/>
    <property type="molecule type" value="Genomic_DNA"/>
</dbReference>
<dbReference type="GO" id="GO:0043122">
    <property type="term" value="P:regulation of canonical NF-kappaB signal transduction"/>
    <property type="evidence" value="ECO:0007669"/>
    <property type="project" value="TreeGrafter"/>
</dbReference>
<keyword evidence="3 7" id="KW-0479">Metal-binding</keyword>
<comment type="subcellular location">
    <subcellularLocation>
        <location evidence="1">Cytoplasm</location>
    </subcellularLocation>
</comment>
<dbReference type="Pfam" id="PF21355">
    <property type="entry name" value="TRAF-mep_MATH"/>
    <property type="match status" value="1"/>
</dbReference>
<dbReference type="InterPro" id="IPR008974">
    <property type="entry name" value="TRAF-like"/>
</dbReference>
<dbReference type="GO" id="GO:0005737">
    <property type="term" value="C:cytoplasm"/>
    <property type="evidence" value="ECO:0007669"/>
    <property type="project" value="UniProtKB-SubCell"/>
</dbReference>
<organism evidence="9 10">
    <name type="scientific">Strigamia maritima</name>
    <name type="common">European centipede</name>
    <name type="synonym">Geophilus maritimus</name>
    <dbReference type="NCBI Taxonomy" id="126957"/>
    <lineage>
        <taxon>Eukaryota</taxon>
        <taxon>Metazoa</taxon>
        <taxon>Ecdysozoa</taxon>
        <taxon>Arthropoda</taxon>
        <taxon>Myriapoda</taxon>
        <taxon>Chilopoda</taxon>
        <taxon>Pleurostigmophora</taxon>
        <taxon>Geophilomorpha</taxon>
        <taxon>Linotaeniidae</taxon>
        <taxon>Strigamia</taxon>
    </lineage>
</organism>
<dbReference type="Gene3D" id="2.60.210.10">
    <property type="entry name" value="Apoptosis, Tumor Necrosis Factor Receptor Associated Protein 2, Chain A"/>
    <property type="match status" value="1"/>
</dbReference>
<dbReference type="eggNOG" id="KOG0297">
    <property type="taxonomic scope" value="Eukaryota"/>
</dbReference>
<feature type="zinc finger region" description="TRAF-type" evidence="7">
    <location>
        <begin position="53"/>
        <end position="107"/>
    </location>
</feature>
<reference evidence="9" key="2">
    <citation type="submission" date="2015-02" db="UniProtKB">
        <authorList>
            <consortium name="EnsemblMetazoa"/>
        </authorList>
    </citation>
    <scope>IDENTIFICATION</scope>
</reference>
<keyword evidence="10" id="KW-1185">Reference proteome</keyword>